<feature type="region of interest" description="Disordered" evidence="1">
    <location>
        <begin position="150"/>
        <end position="243"/>
    </location>
</feature>
<evidence type="ECO:0000313" key="2">
    <source>
        <dbReference type="EMBL" id="ADV63606.1"/>
    </source>
</evidence>
<feature type="compositionally biased region" description="Basic and acidic residues" evidence="1">
    <location>
        <begin position="420"/>
        <end position="431"/>
    </location>
</feature>
<dbReference type="AlphaFoldDB" id="E8R396"/>
<dbReference type="HOGENOM" id="CLU_281017_0_0_0"/>
<feature type="compositionally biased region" description="Low complexity" evidence="1">
    <location>
        <begin position="582"/>
        <end position="591"/>
    </location>
</feature>
<dbReference type="Proteomes" id="UP000008631">
    <property type="component" value="Chromosome"/>
</dbReference>
<dbReference type="OrthoDB" id="292812at2"/>
<feature type="region of interest" description="Disordered" evidence="1">
    <location>
        <begin position="543"/>
        <end position="657"/>
    </location>
</feature>
<feature type="compositionally biased region" description="Low complexity" evidence="1">
    <location>
        <begin position="444"/>
        <end position="457"/>
    </location>
</feature>
<feature type="compositionally biased region" description="Pro residues" evidence="1">
    <location>
        <begin position="571"/>
        <end position="581"/>
    </location>
</feature>
<dbReference type="PRINTS" id="PR01217">
    <property type="entry name" value="PRICHEXTENSN"/>
</dbReference>
<dbReference type="SUPFAM" id="SSF49879">
    <property type="entry name" value="SMAD/FHA domain"/>
    <property type="match status" value="1"/>
</dbReference>
<feature type="compositionally biased region" description="Basic and acidic residues" evidence="1">
    <location>
        <begin position="179"/>
        <end position="190"/>
    </location>
</feature>
<dbReference type="SUPFAM" id="SSF48452">
    <property type="entry name" value="TPR-like"/>
    <property type="match status" value="1"/>
</dbReference>
<dbReference type="EMBL" id="CP002353">
    <property type="protein sequence ID" value="ADV63606.1"/>
    <property type="molecule type" value="Genomic_DNA"/>
</dbReference>
<feature type="compositionally biased region" description="Pro residues" evidence="1">
    <location>
        <begin position="311"/>
        <end position="322"/>
    </location>
</feature>
<protein>
    <recommendedName>
        <fullName evidence="4">FHA domain-containing protein</fullName>
    </recommendedName>
</protein>
<evidence type="ECO:0008006" key="4">
    <source>
        <dbReference type="Google" id="ProtNLM"/>
    </source>
</evidence>
<dbReference type="InterPro" id="IPR011990">
    <property type="entry name" value="TPR-like_helical_dom_sf"/>
</dbReference>
<dbReference type="Gene3D" id="1.25.40.10">
    <property type="entry name" value="Tetratricopeptide repeat domain"/>
    <property type="match status" value="1"/>
</dbReference>
<feature type="compositionally biased region" description="Pro residues" evidence="1">
    <location>
        <begin position="401"/>
        <end position="418"/>
    </location>
</feature>
<gene>
    <name evidence="2" type="ordered locus">Isop_3041</name>
</gene>
<feature type="compositionally biased region" description="Low complexity" evidence="1">
    <location>
        <begin position="942"/>
        <end position="956"/>
    </location>
</feature>
<feature type="compositionally biased region" description="Pro residues" evidence="1">
    <location>
        <begin position="347"/>
        <end position="373"/>
    </location>
</feature>
<dbReference type="InParanoid" id="E8R396"/>
<feature type="compositionally biased region" description="Low complexity" evidence="1">
    <location>
        <begin position="553"/>
        <end position="568"/>
    </location>
</feature>
<dbReference type="RefSeq" id="WP_013565894.1">
    <property type="nucleotide sequence ID" value="NC_014962.1"/>
</dbReference>
<sequence>MSDSTYLVIQGRQGLADRVVALDRPTIRIGRSAECEVRLRDSPLAEVQVLIRRRGVDWIAQPVGPSGRVWLGGRPLERQERWTPNLPLKVGSHQLSLRVERAANTPAGSFDHPIDLNVESSSEPTLIFPAADRPRSTALRAGAGISISKGSLFSSRGSASTAERTTMPTGWANRWRALGRIERDAADRPEPTSTIKNEVPVSRPPVAPPTPCPPSPFACGSTSVSGSGSRPRPTGPSFAASDLPASSVAPSVAVAPPTPTSISSAKIAPALSPTAIRPPHLKTLERPTATLDSPSRRPSHLHEPLNTVPVVAPPAPPVPPHPKAAVGGSSAASSPDRGRSVTLERTPPIPSPPPLPPTPSPIPVTRPATPPPHGKLQGNRVPAHPIWPSNPPISRTARIQPEPPPIASPPIPRPPIPTTPREKSRDPKDTDSLPIPPSTLNGNATTAAVSSTGSALADTINPPTQEGASPRRETLPADPTTALVNALPPLPDDPASPATTPPETAIDSNPVQTHEPDFTTEPAVPAEPTRLLKAFARRWRDFATRSRVWSRPADAQTQTLATTTRSAAVPAEPPAISPPAVTPTNTAPVAPDLEEPISNPTAARTVEPSVDEQTRRPSRRRVAPAPSRVPQRDSHPRTRSTAEPKPRPRIGTGAEAELPSAREILAACGLEHAPRRPRALIHDPSVSVSRVKMVAPIEPTPSDAPECWTPPLSGAVTWAGLVTTAVLGLGAVLLTTAQALVQRDARVIANALSRPDGPLFGPALLLEMEACQPPRGIWWLDRADSVYRHAAALVLARPGSPPLEQVEALLFQAGRIAPTHPGVRLAKVSRMNFPGSDSPTPMPIPDTLLDTLPIQPRDPSALTWVAQRLWRQGREREAARAFREALELVVRSDLTGREREDLPERDGPRFDEDPTVRRFELPGEGACRAIVSLLLDSHSPPDRSANANANASSSSNTRRDASASHWRAAMPRHAVVWLAAGKELRGRGDPQAAEVFEEAGRLGRDEPLSGSSKAVHHAAAAEALAMVRRFEEAETLYRLALKETTHDAIRRSWSYNLADIYSRLNQEDNRMRALAAARGRNLNETITRRAIEAERQTLPRGGLGMADPPFRGTPSR</sequence>
<reference key="1">
    <citation type="submission" date="2010-11" db="EMBL/GenBank/DDBJ databases">
        <title>The complete sequence of chromosome of Isophaera pallida ATCC 43644.</title>
        <authorList>
            <consortium name="US DOE Joint Genome Institute (JGI-PGF)"/>
            <person name="Lucas S."/>
            <person name="Copeland A."/>
            <person name="Lapidus A."/>
            <person name="Bruce D."/>
            <person name="Goodwin L."/>
            <person name="Pitluck S."/>
            <person name="Kyrpides N."/>
            <person name="Mavromatis K."/>
            <person name="Pagani I."/>
            <person name="Ivanova N."/>
            <person name="Saunders E."/>
            <person name="Brettin T."/>
            <person name="Detter J.C."/>
            <person name="Han C."/>
            <person name="Tapia R."/>
            <person name="Land M."/>
            <person name="Hauser L."/>
            <person name="Markowitz V."/>
            <person name="Cheng J.-F."/>
            <person name="Hugenholtz P."/>
            <person name="Woyke T."/>
            <person name="Wu D."/>
            <person name="Eisen J.A."/>
        </authorList>
    </citation>
    <scope>NUCLEOTIDE SEQUENCE</scope>
    <source>
        <strain>ATCC 43644</strain>
    </source>
</reference>
<evidence type="ECO:0000256" key="1">
    <source>
        <dbReference type="SAM" id="MobiDB-lite"/>
    </source>
</evidence>
<feature type="compositionally biased region" description="Low complexity" evidence="1">
    <location>
        <begin position="323"/>
        <end position="334"/>
    </location>
</feature>
<dbReference type="eggNOG" id="COG0457">
    <property type="taxonomic scope" value="Bacteria"/>
</dbReference>
<feature type="region of interest" description="Disordered" evidence="1">
    <location>
        <begin position="941"/>
        <end position="965"/>
    </location>
</feature>
<dbReference type="eggNOG" id="COG1716">
    <property type="taxonomic scope" value="Bacteria"/>
</dbReference>
<dbReference type="KEGG" id="ipa:Isop_3041"/>
<evidence type="ECO:0000313" key="3">
    <source>
        <dbReference type="Proteomes" id="UP000008631"/>
    </source>
</evidence>
<dbReference type="InterPro" id="IPR008984">
    <property type="entry name" value="SMAD_FHA_dom_sf"/>
</dbReference>
<reference evidence="2 3" key="2">
    <citation type="journal article" date="2011" name="Stand. Genomic Sci.">
        <title>Complete genome sequence of Isosphaera pallida type strain (IS1B).</title>
        <authorList>
            <consortium name="US DOE Joint Genome Institute (JGI-PGF)"/>
            <person name="Goker M."/>
            <person name="Cleland D."/>
            <person name="Saunders E."/>
            <person name="Lapidus A."/>
            <person name="Nolan M."/>
            <person name="Lucas S."/>
            <person name="Hammon N."/>
            <person name="Deshpande S."/>
            <person name="Cheng J.F."/>
            <person name="Tapia R."/>
            <person name="Han C."/>
            <person name="Goodwin L."/>
            <person name="Pitluck S."/>
            <person name="Liolios K."/>
            <person name="Pagani I."/>
            <person name="Ivanova N."/>
            <person name="Mavromatis K."/>
            <person name="Pati A."/>
            <person name="Chen A."/>
            <person name="Palaniappan K."/>
            <person name="Land M."/>
            <person name="Hauser L."/>
            <person name="Chang Y.J."/>
            <person name="Jeffries C.D."/>
            <person name="Detter J.C."/>
            <person name="Beck B."/>
            <person name="Woyke T."/>
            <person name="Bristow J."/>
            <person name="Eisen J.A."/>
            <person name="Markowitz V."/>
            <person name="Hugenholtz P."/>
            <person name="Kyrpides N.C."/>
            <person name="Klenk H.P."/>
        </authorList>
    </citation>
    <scope>NUCLEOTIDE SEQUENCE [LARGE SCALE GENOMIC DNA]</scope>
    <source>
        <strain evidence="3">ATCC 43644 / DSM 9630 / IS1B</strain>
    </source>
</reference>
<keyword evidence="3" id="KW-1185">Reference proteome</keyword>
<name>E8R396_ISOPI</name>
<feature type="region of interest" description="Disordered" evidence="1">
    <location>
        <begin position="289"/>
        <end position="527"/>
    </location>
</feature>
<proteinExistence type="predicted"/>
<dbReference type="Gene3D" id="2.60.200.20">
    <property type="match status" value="1"/>
</dbReference>
<feature type="compositionally biased region" description="Basic and acidic residues" evidence="1">
    <location>
        <begin position="630"/>
        <end position="646"/>
    </location>
</feature>
<organism evidence="2 3">
    <name type="scientific">Isosphaera pallida (strain ATCC 43644 / DSM 9630 / IS1B)</name>
    <dbReference type="NCBI Taxonomy" id="575540"/>
    <lineage>
        <taxon>Bacteria</taxon>
        <taxon>Pseudomonadati</taxon>
        <taxon>Planctomycetota</taxon>
        <taxon>Planctomycetia</taxon>
        <taxon>Isosphaerales</taxon>
        <taxon>Isosphaeraceae</taxon>
        <taxon>Isosphaera</taxon>
    </lineage>
</organism>
<accession>E8R396</accession>
<dbReference type="CDD" id="cd00060">
    <property type="entry name" value="FHA"/>
    <property type="match status" value="1"/>
</dbReference>
<dbReference type="STRING" id="575540.Isop_3041"/>
<feature type="compositionally biased region" description="Polar residues" evidence="1">
    <location>
        <begin position="150"/>
        <end position="168"/>
    </location>
</feature>
<feature type="compositionally biased region" description="Pro residues" evidence="1">
    <location>
        <begin position="202"/>
        <end position="216"/>
    </location>
</feature>
<feature type="region of interest" description="Disordered" evidence="1">
    <location>
        <begin position="897"/>
        <end position="916"/>
    </location>
</feature>